<dbReference type="InterPro" id="IPR036291">
    <property type="entry name" value="NAD(P)-bd_dom_sf"/>
</dbReference>
<dbReference type="GO" id="GO:0006538">
    <property type="term" value="P:L-glutamate catabolic process"/>
    <property type="evidence" value="ECO:0007669"/>
    <property type="project" value="TreeGrafter"/>
</dbReference>
<name>A0A0P1MNI4_9BACT</name>
<evidence type="ECO:0000256" key="6">
    <source>
        <dbReference type="PIRSR" id="PIRSR000185-3"/>
    </source>
</evidence>
<dbReference type="PANTHER" id="PTHR11606:SF13">
    <property type="entry name" value="GLUTAMATE DEHYDROGENASE 1, MITOCHONDRIAL"/>
    <property type="match status" value="1"/>
</dbReference>
<organism evidence="9 10">
    <name type="scientific">Candidatus Chryseopegocella kryptomonas</name>
    <dbReference type="NCBI Taxonomy" id="1633643"/>
    <lineage>
        <taxon>Bacteria</taxon>
        <taxon>Pseudomonadati</taxon>
        <taxon>Candidatus Kryptoniota</taxon>
        <taxon>Candidatus Chryseopegocella</taxon>
    </lineage>
</organism>
<comment type="similarity">
    <text evidence="1 3 7">Belongs to the Glu/Leu/Phe/Val dehydrogenases family.</text>
</comment>
<dbReference type="CDD" id="cd01076">
    <property type="entry name" value="NAD_bind_1_Glu_DH"/>
    <property type="match status" value="1"/>
</dbReference>
<evidence type="ECO:0000259" key="8">
    <source>
        <dbReference type="SMART" id="SM00839"/>
    </source>
</evidence>
<dbReference type="SMART" id="SM00839">
    <property type="entry name" value="ELFV_dehydrog"/>
    <property type="match status" value="1"/>
</dbReference>
<protein>
    <recommendedName>
        <fullName evidence="3">Glutamate dehydrogenase</fullName>
    </recommendedName>
</protein>
<dbReference type="AlphaFoldDB" id="A0A0P1MNI4"/>
<dbReference type="Proteomes" id="UP000199197">
    <property type="component" value="Unassembled WGS sequence"/>
</dbReference>
<dbReference type="GO" id="GO:0004352">
    <property type="term" value="F:glutamate dehydrogenase (NAD+) activity"/>
    <property type="evidence" value="ECO:0007669"/>
    <property type="project" value="TreeGrafter"/>
</dbReference>
<dbReference type="OrthoDB" id="9803297at2"/>
<feature type="binding site" evidence="5">
    <location>
        <position position="102"/>
    </location>
    <ligand>
        <name>substrate</name>
    </ligand>
</feature>
<evidence type="ECO:0000256" key="3">
    <source>
        <dbReference type="PIRNR" id="PIRNR000185"/>
    </source>
</evidence>
<dbReference type="Gene3D" id="3.40.50.720">
    <property type="entry name" value="NAD(P)-binding Rossmann-like Domain"/>
    <property type="match status" value="1"/>
</dbReference>
<accession>A0A0P1MNI4</accession>
<evidence type="ECO:0000256" key="7">
    <source>
        <dbReference type="RuleBase" id="RU004417"/>
    </source>
</evidence>
<keyword evidence="5" id="KW-0520">NAD</keyword>
<dbReference type="InterPro" id="IPR006097">
    <property type="entry name" value="Glu/Leu/Phe/Val/Trp_DH_dimer"/>
</dbReference>
<reference evidence="10" key="1">
    <citation type="submission" date="2015-11" db="EMBL/GenBank/DDBJ databases">
        <authorList>
            <person name="Varghese N."/>
        </authorList>
    </citation>
    <scope>NUCLEOTIDE SEQUENCE [LARGE SCALE GENOMIC DNA]</scope>
    <source>
        <strain evidence="10">JGI-23</strain>
    </source>
</reference>
<dbReference type="InterPro" id="IPR006096">
    <property type="entry name" value="Glu/Leu/Phe/Val/Trp_DH_C"/>
</dbReference>
<dbReference type="SUPFAM" id="SSF51735">
    <property type="entry name" value="NAD(P)-binding Rossmann-fold domains"/>
    <property type="match status" value="1"/>
</dbReference>
<feature type="binding site" evidence="5">
    <location>
        <position position="229"/>
    </location>
    <ligand>
        <name>NAD(+)</name>
        <dbReference type="ChEBI" id="CHEBI:57540"/>
    </ligand>
</feature>
<feature type="active site" description="Proton donor" evidence="4">
    <location>
        <position position="114"/>
    </location>
</feature>
<dbReference type="Pfam" id="PF00208">
    <property type="entry name" value="ELFV_dehydrog"/>
    <property type="match status" value="1"/>
</dbReference>
<evidence type="ECO:0000256" key="5">
    <source>
        <dbReference type="PIRSR" id="PIRSR000185-2"/>
    </source>
</evidence>
<keyword evidence="5" id="KW-0547">Nucleotide-binding</keyword>
<dbReference type="PANTHER" id="PTHR11606">
    <property type="entry name" value="GLUTAMATE DEHYDROGENASE"/>
    <property type="match status" value="1"/>
</dbReference>
<dbReference type="InterPro" id="IPR006095">
    <property type="entry name" value="Glu/Leu/Phe/Val/Trp_DH"/>
</dbReference>
<sequence length="426" mass="47016">MSYQEPAPIPDKENPFESMMKRFDKAAEILQLEPGVYEFLKTPAMQVIVSIPIQMDDGSIKVFEGYRVIHNYALGPAKGGIRYAPDVTLDEVKALAAWMTWKCAVMDIPFGGAKGAVKCDPKKLTRVELEKITRRYTANLLDIIGPDKDIPAPDLNTDEQIMAWIMDTYSMHVRRTERAVVTGKPLILGGSPGRREATGRGVMIVTLAAMERLGLKPKKSTVVVQGFGNVGSISAKLLAERGLKIIAISDITGGYYNKKGIDVEKAIKYVQNNPEKTLEGFDGGDKITNEELLELECDVLIPAAREDQITKHNAPRIKAKLIVEGANGPTTASADPILEEKGILVVPDIVANAGGVTVSYFEWVQDRMGFYWTTEMVNERLERMMLSAFENVYNIAKAYNVSLRLGAYILAVDKVAKTLKLRGIYG</sequence>
<proteinExistence type="inferred from homology"/>
<dbReference type="FunFam" id="3.40.50.10860:FF:000003">
    <property type="entry name" value="Glutamate dehydrogenase"/>
    <property type="match status" value="1"/>
</dbReference>
<feature type="binding site" evidence="5">
    <location>
        <position position="359"/>
    </location>
    <ligand>
        <name>substrate</name>
    </ligand>
</feature>
<dbReference type="PIRSF" id="PIRSF000185">
    <property type="entry name" value="Glu_DH"/>
    <property type="match status" value="1"/>
</dbReference>
<feature type="binding site" evidence="5">
    <location>
        <position position="198"/>
    </location>
    <ligand>
        <name>NAD(+)</name>
        <dbReference type="ChEBI" id="CHEBI:57540"/>
    </ligand>
</feature>
<evidence type="ECO:0000256" key="2">
    <source>
        <dbReference type="ARBA" id="ARBA00023002"/>
    </source>
</evidence>
<evidence type="ECO:0000256" key="4">
    <source>
        <dbReference type="PIRSR" id="PIRSR000185-1"/>
    </source>
</evidence>
<dbReference type="Pfam" id="PF02812">
    <property type="entry name" value="ELFV_dehydrog_N"/>
    <property type="match status" value="1"/>
</dbReference>
<keyword evidence="10" id="KW-1185">Reference proteome</keyword>
<evidence type="ECO:0000313" key="9">
    <source>
        <dbReference type="EMBL" id="CUS97073.1"/>
    </source>
</evidence>
<evidence type="ECO:0000256" key="1">
    <source>
        <dbReference type="ARBA" id="ARBA00006382"/>
    </source>
</evidence>
<dbReference type="PRINTS" id="PR00082">
    <property type="entry name" value="GLFDHDRGNASE"/>
</dbReference>
<feature type="site" description="Important for catalysis" evidence="6">
    <location>
        <position position="154"/>
    </location>
</feature>
<feature type="binding site" evidence="5">
    <location>
        <position position="78"/>
    </location>
    <ligand>
        <name>substrate</name>
    </ligand>
</feature>
<dbReference type="EMBL" id="CZVW01000002">
    <property type="protein sequence ID" value="CUS97073.1"/>
    <property type="molecule type" value="Genomic_DNA"/>
</dbReference>
<gene>
    <name evidence="9" type="ORF">JGI23_00235</name>
</gene>
<dbReference type="GO" id="GO:0000166">
    <property type="term" value="F:nucleotide binding"/>
    <property type="evidence" value="ECO:0007669"/>
    <property type="project" value="UniProtKB-KW"/>
</dbReference>
<evidence type="ECO:0000313" key="10">
    <source>
        <dbReference type="Proteomes" id="UP000199197"/>
    </source>
</evidence>
<dbReference type="SUPFAM" id="SSF53223">
    <property type="entry name" value="Aminoacid dehydrogenase-like, N-terminal domain"/>
    <property type="match status" value="1"/>
</dbReference>
<dbReference type="Gene3D" id="3.40.50.10860">
    <property type="entry name" value="Leucine Dehydrogenase, chain A, domain 1"/>
    <property type="match status" value="1"/>
</dbReference>
<feature type="domain" description="Glutamate/phenylalanine/leucine/valine/L-tryptophan dehydrogenase C-terminal" evidence="8">
    <location>
        <begin position="191"/>
        <end position="423"/>
    </location>
</feature>
<keyword evidence="2 3" id="KW-0560">Oxidoreductase</keyword>
<dbReference type="InterPro" id="IPR046346">
    <property type="entry name" value="Aminoacid_DH-like_N_sf"/>
</dbReference>
<dbReference type="RefSeq" id="WP_092347374.1">
    <property type="nucleotide sequence ID" value="NZ_CZVW01000002.1"/>
</dbReference>
<dbReference type="InterPro" id="IPR033922">
    <property type="entry name" value="NAD_bind_Glu_DH"/>
</dbReference>
<dbReference type="InterPro" id="IPR014362">
    <property type="entry name" value="Glu_DH"/>
</dbReference>